<keyword evidence="2" id="KW-0812">Transmembrane</keyword>
<keyword evidence="2" id="KW-0472">Membrane</keyword>
<keyword evidence="2" id="KW-1133">Transmembrane helix</keyword>
<evidence type="ECO:0000313" key="4">
    <source>
        <dbReference type="Proteomes" id="UP000321234"/>
    </source>
</evidence>
<feature type="transmembrane region" description="Helical" evidence="2">
    <location>
        <begin position="208"/>
        <end position="230"/>
    </location>
</feature>
<feature type="region of interest" description="Disordered" evidence="1">
    <location>
        <begin position="1"/>
        <end position="32"/>
    </location>
</feature>
<dbReference type="PANTHER" id="PTHR41282:SF1">
    <property type="entry name" value="CONSERVED TRANSMEMBRANE PROTEIN-RELATED"/>
    <property type="match status" value="1"/>
</dbReference>
<proteinExistence type="predicted"/>
<feature type="transmembrane region" description="Helical" evidence="2">
    <location>
        <begin position="112"/>
        <end position="132"/>
    </location>
</feature>
<keyword evidence="4" id="KW-1185">Reference proteome</keyword>
<dbReference type="RefSeq" id="WP_147926233.1">
    <property type="nucleotide sequence ID" value="NZ_VKAC01000005.1"/>
</dbReference>
<dbReference type="Pfam" id="PF12811">
    <property type="entry name" value="BaxI_1"/>
    <property type="match status" value="1"/>
</dbReference>
<evidence type="ECO:0000256" key="1">
    <source>
        <dbReference type="SAM" id="MobiDB-lite"/>
    </source>
</evidence>
<feature type="transmembrane region" description="Helical" evidence="2">
    <location>
        <begin position="62"/>
        <end position="81"/>
    </location>
</feature>
<accession>A0A5C8ZHU1</accession>
<dbReference type="Proteomes" id="UP000321234">
    <property type="component" value="Unassembled WGS sequence"/>
</dbReference>
<reference evidence="3 4" key="1">
    <citation type="submission" date="2019-07" db="EMBL/GenBank/DDBJ databases">
        <title>Quadrisphaera sp. strain DD2A genome sequencing and assembly.</title>
        <authorList>
            <person name="Kim I."/>
        </authorList>
    </citation>
    <scope>NUCLEOTIDE SEQUENCE [LARGE SCALE GENOMIC DNA]</scope>
    <source>
        <strain evidence="3 4">DD2A</strain>
    </source>
</reference>
<dbReference type="EMBL" id="VKAC01000005">
    <property type="protein sequence ID" value="TXR56440.1"/>
    <property type="molecule type" value="Genomic_DNA"/>
</dbReference>
<dbReference type="OrthoDB" id="116480at2"/>
<dbReference type="AlphaFoldDB" id="A0A5C8ZHU1"/>
<name>A0A5C8ZHU1_9ACTN</name>
<protein>
    <submittedName>
        <fullName evidence="3">Bax inhibitor-1/YccA family protein</fullName>
    </submittedName>
</protein>
<evidence type="ECO:0000256" key="2">
    <source>
        <dbReference type="SAM" id="Phobius"/>
    </source>
</evidence>
<feature type="transmembrane region" description="Helical" evidence="2">
    <location>
        <begin position="87"/>
        <end position="105"/>
    </location>
</feature>
<dbReference type="InterPro" id="IPR010539">
    <property type="entry name" value="BaxI_1-like"/>
</dbReference>
<dbReference type="PIRSF" id="PIRSF009160">
    <property type="entry name" value="UCP009160"/>
    <property type="match status" value="1"/>
</dbReference>
<comment type="caution">
    <text evidence="3">The sequence shown here is derived from an EMBL/GenBank/DDBJ whole genome shotgun (WGS) entry which is preliminary data.</text>
</comment>
<feature type="transmembrane region" description="Helical" evidence="2">
    <location>
        <begin position="144"/>
        <end position="163"/>
    </location>
</feature>
<gene>
    <name evidence="3" type="ORF">FMM08_10115</name>
</gene>
<dbReference type="PANTHER" id="PTHR41282">
    <property type="entry name" value="CONSERVED TRANSMEMBRANE PROTEIN-RELATED"/>
    <property type="match status" value="1"/>
</dbReference>
<evidence type="ECO:0000313" key="3">
    <source>
        <dbReference type="EMBL" id="TXR56440.1"/>
    </source>
</evidence>
<organism evidence="3 4">
    <name type="scientific">Quadrisphaera setariae</name>
    <dbReference type="NCBI Taxonomy" id="2593304"/>
    <lineage>
        <taxon>Bacteria</taxon>
        <taxon>Bacillati</taxon>
        <taxon>Actinomycetota</taxon>
        <taxon>Actinomycetes</taxon>
        <taxon>Kineosporiales</taxon>
        <taxon>Kineosporiaceae</taxon>
        <taxon>Quadrisphaera</taxon>
    </lineage>
</organism>
<sequence>MESNNPALRNAPQFKRGGYAGFDATPRGGASTASYGQPTLEEMYKAPSAGPAETGRMTYDDVVVRAGMTLGTVVVLGAVSYFLGNPLLMIVGMLGGLVLGLVNSFKREPSPVLILAYAALQGLFIGGISRFIDNQYLGGSSVAVQAVIATVAVFAVMLVLYRSGAVRATPKFRRILIGAVLGYAVFCLINFIFAMFSSGLGLWSGPLGLVVGAVGAVLASLSLVLDFDFIETGVKNGIPQRYAWTAAFGLTVTLVWLYIEMLRILSIIRSMAGD</sequence>
<feature type="transmembrane region" description="Helical" evidence="2">
    <location>
        <begin position="242"/>
        <end position="259"/>
    </location>
</feature>
<feature type="transmembrane region" description="Helical" evidence="2">
    <location>
        <begin position="175"/>
        <end position="196"/>
    </location>
</feature>